<name>A0A1W1E5F4_9ZZZZ</name>
<evidence type="ECO:0000313" key="1">
    <source>
        <dbReference type="EMBL" id="SFV89169.1"/>
    </source>
</evidence>
<dbReference type="AlphaFoldDB" id="A0A1W1E5F4"/>
<gene>
    <name evidence="1" type="ORF">MNB_SUP05-SYMBIONT-7-236</name>
</gene>
<dbReference type="EMBL" id="FPIA01000129">
    <property type="protein sequence ID" value="SFV89169.1"/>
    <property type="molecule type" value="Genomic_DNA"/>
</dbReference>
<sequence length="40" mass="4798">MENTLFSISLKPHWMGAKISKFKNLIYTGFFWYDTLQNIL</sequence>
<proteinExistence type="predicted"/>
<reference evidence="1" key="1">
    <citation type="submission" date="2016-10" db="EMBL/GenBank/DDBJ databases">
        <authorList>
            <person name="de Groot N.N."/>
        </authorList>
    </citation>
    <scope>NUCLEOTIDE SEQUENCE</scope>
</reference>
<protein>
    <submittedName>
        <fullName evidence="1">Uncharacterized protein</fullName>
    </submittedName>
</protein>
<organism evidence="1">
    <name type="scientific">hydrothermal vent metagenome</name>
    <dbReference type="NCBI Taxonomy" id="652676"/>
    <lineage>
        <taxon>unclassified sequences</taxon>
        <taxon>metagenomes</taxon>
        <taxon>ecological metagenomes</taxon>
    </lineage>
</organism>
<accession>A0A1W1E5F4</accession>